<comment type="caution">
    <text evidence="2">The sequence shown here is derived from an EMBL/GenBank/DDBJ whole genome shotgun (WGS) entry which is preliminary data.</text>
</comment>
<proteinExistence type="predicted"/>
<evidence type="ECO:0000313" key="3">
    <source>
        <dbReference type="Proteomes" id="UP000033556"/>
    </source>
</evidence>
<organism evidence="2 3">
    <name type="scientific">Rickettsia amblyommatis str. Ac/Pa</name>
    <dbReference type="NCBI Taxonomy" id="1359164"/>
    <lineage>
        <taxon>Bacteria</taxon>
        <taxon>Pseudomonadati</taxon>
        <taxon>Pseudomonadota</taxon>
        <taxon>Alphaproteobacteria</taxon>
        <taxon>Rickettsiales</taxon>
        <taxon>Rickettsiaceae</taxon>
        <taxon>Rickettsieae</taxon>
        <taxon>Rickettsia</taxon>
        <taxon>spotted fever group</taxon>
    </lineage>
</organism>
<sequence length="65" mass="7238">MVLVSCLFCLIFAVKLLKTSDIFRLIFSLSKDIKGSLVSNDTLKGISACSIFFLNVTAFFYISFS</sequence>
<name>A0A0F3N167_RICAM</name>
<dbReference type="AlphaFoldDB" id="A0A0F3N167"/>
<reference evidence="2 3" key="1">
    <citation type="submission" date="2015-01" db="EMBL/GenBank/DDBJ databases">
        <title>Genome Sequencing of Rickettsiales.</title>
        <authorList>
            <person name="Daugherty S.C."/>
            <person name="Su Q."/>
            <person name="Abolude K."/>
            <person name="Beier-Sexton M."/>
            <person name="Carlyon J.A."/>
            <person name="Carter R."/>
            <person name="Day N.P."/>
            <person name="Dumler S.J."/>
            <person name="Dyachenko V."/>
            <person name="Godinez A."/>
            <person name="Kurtti T.J."/>
            <person name="Lichay M."/>
            <person name="Mullins K.E."/>
            <person name="Ott S."/>
            <person name="Pappas-Brown V."/>
            <person name="Paris D.H."/>
            <person name="Patel P."/>
            <person name="Richards A.L."/>
            <person name="Sadzewicz L."/>
            <person name="Sears K."/>
            <person name="Seidman D."/>
            <person name="Sengamalay N."/>
            <person name="Stenos J."/>
            <person name="Tallon L.J."/>
            <person name="Vincent G."/>
            <person name="Fraser C.M."/>
            <person name="Munderloh U."/>
            <person name="Dunning-Hotopp J.C."/>
        </authorList>
    </citation>
    <scope>NUCLEOTIDE SEQUENCE [LARGE SCALE GENOMIC DNA]</scope>
    <source>
        <strain evidence="2 3">Ac/Pa</strain>
    </source>
</reference>
<dbReference type="EMBL" id="LANR01000001">
    <property type="protein sequence ID" value="KJV61432.1"/>
    <property type="molecule type" value="Genomic_DNA"/>
</dbReference>
<keyword evidence="1" id="KW-0812">Transmembrane</keyword>
<evidence type="ECO:0000256" key="1">
    <source>
        <dbReference type="SAM" id="Phobius"/>
    </source>
</evidence>
<feature type="transmembrane region" description="Helical" evidence="1">
    <location>
        <begin position="43"/>
        <end position="64"/>
    </location>
</feature>
<keyword evidence="1" id="KW-1133">Transmembrane helix</keyword>
<dbReference type="PATRIC" id="fig|1359164.3.peg.436"/>
<keyword evidence="3" id="KW-1185">Reference proteome</keyword>
<protein>
    <submittedName>
        <fullName evidence="2">Putative membrane protein</fullName>
    </submittedName>
</protein>
<dbReference type="Proteomes" id="UP000033556">
    <property type="component" value="Unassembled WGS sequence"/>
</dbReference>
<evidence type="ECO:0000313" key="2">
    <source>
        <dbReference type="EMBL" id="KJV61432.1"/>
    </source>
</evidence>
<accession>A0A0F3N167</accession>
<gene>
    <name evidence="2" type="ORF">APHACPA_0439</name>
</gene>
<keyword evidence="1" id="KW-0472">Membrane</keyword>